<name>A0A5B7CL90_PORTR</name>
<dbReference type="PROSITE" id="PS51257">
    <property type="entry name" value="PROKAR_LIPOPROTEIN"/>
    <property type="match status" value="1"/>
</dbReference>
<dbReference type="EMBL" id="VSRR010000075">
    <property type="protein sequence ID" value="MPC09571.1"/>
    <property type="molecule type" value="Genomic_DNA"/>
</dbReference>
<organism evidence="1 2">
    <name type="scientific">Portunus trituberculatus</name>
    <name type="common">Swimming crab</name>
    <name type="synonym">Neptunus trituberculatus</name>
    <dbReference type="NCBI Taxonomy" id="210409"/>
    <lineage>
        <taxon>Eukaryota</taxon>
        <taxon>Metazoa</taxon>
        <taxon>Ecdysozoa</taxon>
        <taxon>Arthropoda</taxon>
        <taxon>Crustacea</taxon>
        <taxon>Multicrustacea</taxon>
        <taxon>Malacostraca</taxon>
        <taxon>Eumalacostraca</taxon>
        <taxon>Eucarida</taxon>
        <taxon>Decapoda</taxon>
        <taxon>Pleocyemata</taxon>
        <taxon>Brachyura</taxon>
        <taxon>Eubrachyura</taxon>
        <taxon>Portunoidea</taxon>
        <taxon>Portunidae</taxon>
        <taxon>Portuninae</taxon>
        <taxon>Portunus</taxon>
    </lineage>
</organism>
<keyword evidence="2" id="KW-1185">Reference proteome</keyword>
<reference evidence="1 2" key="1">
    <citation type="submission" date="2019-05" db="EMBL/GenBank/DDBJ databases">
        <title>Another draft genome of Portunus trituberculatus and its Hox gene families provides insights of decapod evolution.</title>
        <authorList>
            <person name="Jeong J.-H."/>
            <person name="Song I."/>
            <person name="Kim S."/>
            <person name="Choi T."/>
            <person name="Kim D."/>
            <person name="Ryu S."/>
            <person name="Kim W."/>
        </authorList>
    </citation>
    <scope>NUCLEOTIDE SEQUENCE [LARGE SCALE GENOMIC DNA]</scope>
    <source>
        <tissue evidence="1">Muscle</tissue>
    </source>
</reference>
<evidence type="ECO:0000313" key="1">
    <source>
        <dbReference type="EMBL" id="MPC09571.1"/>
    </source>
</evidence>
<evidence type="ECO:0000313" key="2">
    <source>
        <dbReference type="Proteomes" id="UP000324222"/>
    </source>
</evidence>
<sequence>MHLFKHECTPSTAGFTGGCISAQGTVSLTPPGGSRDAGPSIKMQATRSGLLGSGGGTCGHPFYQYGTPLPVPIGGLTGLTGLVG</sequence>
<comment type="caution">
    <text evidence="1">The sequence shown here is derived from an EMBL/GenBank/DDBJ whole genome shotgun (WGS) entry which is preliminary data.</text>
</comment>
<gene>
    <name evidence="1" type="ORF">E2C01_002186</name>
</gene>
<dbReference type="AlphaFoldDB" id="A0A5B7CL90"/>
<dbReference type="Proteomes" id="UP000324222">
    <property type="component" value="Unassembled WGS sequence"/>
</dbReference>
<proteinExistence type="predicted"/>
<accession>A0A5B7CL90</accession>
<protein>
    <submittedName>
        <fullName evidence="1">Uncharacterized protein</fullName>
    </submittedName>
</protein>